<evidence type="ECO:0000256" key="1">
    <source>
        <dbReference type="ARBA" id="ARBA00006484"/>
    </source>
</evidence>
<accession>A0AAE0ETH1</accession>
<dbReference type="PRINTS" id="PR00080">
    <property type="entry name" value="SDRFAMILY"/>
</dbReference>
<evidence type="ECO:0000256" key="2">
    <source>
        <dbReference type="ARBA" id="ARBA00023002"/>
    </source>
</evidence>
<comment type="similarity">
    <text evidence="1 3">Belongs to the short-chain dehydrogenases/reductases (SDR) family.</text>
</comment>
<proteinExistence type="inferred from homology"/>
<dbReference type="AlphaFoldDB" id="A0AAE0ETH1"/>
<dbReference type="SUPFAM" id="SSF51735">
    <property type="entry name" value="NAD(P)-binding Rossmann-fold domains"/>
    <property type="match status" value="1"/>
</dbReference>
<evidence type="ECO:0000256" key="4">
    <source>
        <dbReference type="SAM" id="MobiDB-lite"/>
    </source>
</evidence>
<dbReference type="PANTHER" id="PTHR43391">
    <property type="entry name" value="RETINOL DEHYDROGENASE-RELATED"/>
    <property type="match status" value="1"/>
</dbReference>
<reference evidence="5 6" key="1">
    <citation type="journal article" date="2015" name="Genome Biol. Evol.">
        <title>Comparative Genomics of a Bacterivorous Green Alga Reveals Evolutionary Causalities and Consequences of Phago-Mixotrophic Mode of Nutrition.</title>
        <authorList>
            <person name="Burns J.A."/>
            <person name="Paasch A."/>
            <person name="Narechania A."/>
            <person name="Kim E."/>
        </authorList>
    </citation>
    <scope>NUCLEOTIDE SEQUENCE [LARGE SCALE GENOMIC DNA]</scope>
    <source>
        <strain evidence="5 6">PLY_AMNH</strain>
    </source>
</reference>
<organism evidence="5 6">
    <name type="scientific">Cymbomonas tetramitiformis</name>
    <dbReference type="NCBI Taxonomy" id="36881"/>
    <lineage>
        <taxon>Eukaryota</taxon>
        <taxon>Viridiplantae</taxon>
        <taxon>Chlorophyta</taxon>
        <taxon>Pyramimonadophyceae</taxon>
        <taxon>Pyramimonadales</taxon>
        <taxon>Pyramimonadaceae</taxon>
        <taxon>Cymbomonas</taxon>
    </lineage>
</organism>
<feature type="region of interest" description="Disordered" evidence="4">
    <location>
        <begin position="1"/>
        <end position="36"/>
    </location>
</feature>
<feature type="compositionally biased region" description="Polar residues" evidence="4">
    <location>
        <begin position="12"/>
        <end position="21"/>
    </location>
</feature>
<protein>
    <submittedName>
        <fullName evidence="5">Uncharacterized protein</fullName>
    </submittedName>
</protein>
<dbReference type="GO" id="GO:0016491">
    <property type="term" value="F:oxidoreductase activity"/>
    <property type="evidence" value="ECO:0007669"/>
    <property type="project" value="UniProtKB-KW"/>
</dbReference>
<dbReference type="CDD" id="cd05233">
    <property type="entry name" value="SDR_c"/>
    <property type="match status" value="1"/>
</dbReference>
<dbReference type="PRINTS" id="PR00081">
    <property type="entry name" value="GDHRDH"/>
</dbReference>
<gene>
    <name evidence="5" type="ORF">CYMTET_50442</name>
</gene>
<keyword evidence="6" id="KW-1185">Reference proteome</keyword>
<dbReference type="Proteomes" id="UP001190700">
    <property type="component" value="Unassembled WGS sequence"/>
</dbReference>
<dbReference type="Pfam" id="PF00106">
    <property type="entry name" value="adh_short"/>
    <property type="match status" value="1"/>
</dbReference>
<sequence length="389" mass="42177">MTLTKRTHVNKVASSSKTTRAVPTWEAQQKRGGPKPLKGSVVVITGAASGLGRALCYQLAREECSLALLDVDAIALKNTQDNLSEVYPNTLTTTHKIDVRQEEAWAQVSKDVTAQHGGVHILINNAGVEDAAESDLEAELDPARFRLTMDMNFWSALHGTLAFVDIISKCARHGYVVNIASQCGLASKHSLSTPYVASKAALSAFTKALVEGEVLPPNIKMLDVQPGRFQSQAEETTRRVFQVDEKVPESVDKRARRVADASEGTVTADHVAHGIVKAVKKGKHQLVLRDLTATPSCFGRMRCCCCWSSRRRGAPYVEGDSKARGIKARMAQMWKRLLVCLPCIPSAKPDDSPDADVISPGKADSKPQSSLPRSRVPRPVVGGKPMGHK</sequence>
<keyword evidence="2" id="KW-0560">Oxidoreductase</keyword>
<feature type="region of interest" description="Disordered" evidence="4">
    <location>
        <begin position="349"/>
        <end position="389"/>
    </location>
</feature>
<dbReference type="InterPro" id="IPR036291">
    <property type="entry name" value="NAD(P)-bd_dom_sf"/>
</dbReference>
<name>A0AAE0ETH1_9CHLO</name>
<dbReference type="InterPro" id="IPR002347">
    <property type="entry name" value="SDR_fam"/>
</dbReference>
<dbReference type="Gene3D" id="3.40.50.720">
    <property type="entry name" value="NAD(P)-binding Rossmann-like Domain"/>
    <property type="match status" value="1"/>
</dbReference>
<dbReference type="EMBL" id="LGRX02033853">
    <property type="protein sequence ID" value="KAK3239649.1"/>
    <property type="molecule type" value="Genomic_DNA"/>
</dbReference>
<evidence type="ECO:0000313" key="6">
    <source>
        <dbReference type="Proteomes" id="UP001190700"/>
    </source>
</evidence>
<evidence type="ECO:0000256" key="3">
    <source>
        <dbReference type="RuleBase" id="RU000363"/>
    </source>
</evidence>
<comment type="caution">
    <text evidence="5">The sequence shown here is derived from an EMBL/GenBank/DDBJ whole genome shotgun (WGS) entry which is preliminary data.</text>
</comment>
<evidence type="ECO:0000313" key="5">
    <source>
        <dbReference type="EMBL" id="KAK3239649.1"/>
    </source>
</evidence>
<dbReference type="PANTHER" id="PTHR43391:SF82">
    <property type="entry name" value="OXIDOREDUCTASE SADH-RELATED"/>
    <property type="match status" value="1"/>
</dbReference>